<dbReference type="InterPro" id="IPR011701">
    <property type="entry name" value="MFS"/>
</dbReference>
<evidence type="ECO:0000256" key="17">
    <source>
        <dbReference type="ARBA" id="ARBA00046376"/>
    </source>
</evidence>
<comment type="catalytic activity">
    <reaction evidence="8">
        <text>L-arginyl-L-alpha-amino acid(out) = L-arginyl-L-alpha-amino acid(in)</text>
        <dbReference type="Rhea" id="RHEA:79371"/>
        <dbReference type="ChEBI" id="CHEBI:84315"/>
    </reaction>
</comment>
<comment type="subunit">
    <text evidence="17">Homodimer. Interacts with lysosomal protein GLMP (via lumenal domain); the interaction starts while both proteins are still in the endoplasmic reticulum and is required for stabilization of MFSD1 in lysosomes but has no direct effect on its targeting to lysosomes or transporter activity.</text>
</comment>
<feature type="transmembrane region" description="Helical" evidence="18">
    <location>
        <begin position="350"/>
        <end position="366"/>
    </location>
</feature>
<comment type="catalytic activity">
    <reaction evidence="10">
        <text>L-arginyl-glycine(out) = L-arginyl-glycine(in)</text>
        <dbReference type="Rhea" id="RHEA:79391"/>
        <dbReference type="ChEBI" id="CHEBI:229955"/>
    </reaction>
</comment>
<evidence type="ECO:0000256" key="16">
    <source>
        <dbReference type="ARBA" id="ARBA00045709"/>
    </source>
</evidence>
<feature type="signal peptide" evidence="19">
    <location>
        <begin position="1"/>
        <end position="33"/>
    </location>
</feature>
<comment type="catalytic activity">
    <reaction evidence="6">
        <text>L-alpha-aminoacyl-L-lysine(out) = L-alpha-aminoacyl-L-lysine(in)</text>
        <dbReference type="Rhea" id="RHEA:79383"/>
        <dbReference type="ChEBI" id="CHEBI:229966"/>
    </reaction>
</comment>
<evidence type="ECO:0000256" key="13">
    <source>
        <dbReference type="ARBA" id="ARBA00044924"/>
    </source>
</evidence>
<name>A0A830HQK7_9CHLO</name>
<feature type="transmembrane region" description="Helical" evidence="18">
    <location>
        <begin position="319"/>
        <end position="338"/>
    </location>
</feature>
<dbReference type="GO" id="GO:0022857">
    <property type="term" value="F:transmembrane transporter activity"/>
    <property type="evidence" value="ECO:0007669"/>
    <property type="project" value="InterPro"/>
</dbReference>
<evidence type="ECO:0000313" key="20">
    <source>
        <dbReference type="EMBL" id="GHP09013.1"/>
    </source>
</evidence>
<dbReference type="Gene3D" id="1.20.1250.20">
    <property type="entry name" value="MFS general substrate transporter like domains"/>
    <property type="match status" value="1"/>
</dbReference>
<keyword evidence="18" id="KW-0472">Membrane</keyword>
<feature type="chain" id="PRO_5032647456" description="Lysosomal dipeptide transporter MFSD1" evidence="19">
    <location>
        <begin position="34"/>
        <end position="488"/>
    </location>
</feature>
<comment type="caution">
    <text evidence="20">The sequence shown here is derived from an EMBL/GenBank/DDBJ whole genome shotgun (WGS) entry which is preliminary data.</text>
</comment>
<reference evidence="20" key="1">
    <citation type="submission" date="2020-10" db="EMBL/GenBank/DDBJ databases">
        <title>Unveiling of a novel bifunctional photoreceptor, Dualchrome1, isolated from a cosmopolitan green alga.</title>
        <authorList>
            <person name="Suzuki S."/>
            <person name="Kawachi M."/>
        </authorList>
    </citation>
    <scope>NUCLEOTIDE SEQUENCE</scope>
    <source>
        <strain evidence="20">NIES 2893</strain>
    </source>
</reference>
<evidence type="ECO:0000256" key="6">
    <source>
        <dbReference type="ARBA" id="ARBA00044893"/>
    </source>
</evidence>
<evidence type="ECO:0000256" key="19">
    <source>
        <dbReference type="SAM" id="SignalP"/>
    </source>
</evidence>
<comment type="catalytic activity">
    <reaction evidence="4">
        <text>L-alpha-aminoacyl-L-histidine(out) = L-alpha-aminoacyl-L-histidine(in)</text>
        <dbReference type="Rhea" id="RHEA:79375"/>
        <dbReference type="ChEBI" id="CHEBI:229967"/>
    </reaction>
</comment>
<feature type="transmembrane region" description="Helical" evidence="18">
    <location>
        <begin position="131"/>
        <end position="152"/>
    </location>
</feature>
<dbReference type="OrthoDB" id="424834at2759"/>
<dbReference type="AlphaFoldDB" id="A0A830HQK7"/>
<evidence type="ECO:0000256" key="9">
    <source>
        <dbReference type="ARBA" id="ARBA00044900"/>
    </source>
</evidence>
<comment type="catalytic activity">
    <reaction evidence="5">
        <text>L-lysyl-L-alpha-amino acid(out) = L-lysyl-L-alpha-amino acid(in)</text>
        <dbReference type="Rhea" id="RHEA:79387"/>
        <dbReference type="ChEBI" id="CHEBI:229965"/>
    </reaction>
</comment>
<feature type="transmembrane region" description="Helical" evidence="18">
    <location>
        <begin position="442"/>
        <end position="462"/>
    </location>
</feature>
<keyword evidence="18" id="KW-0812">Transmembrane</keyword>
<protein>
    <recommendedName>
        <fullName evidence="14">Lysosomal dipeptide transporter MFSD1</fullName>
    </recommendedName>
    <alternativeName>
        <fullName evidence="15">Major facilitator superfamily domain-containing protein 1</fullName>
    </alternativeName>
</protein>
<dbReference type="PANTHER" id="PTHR23512">
    <property type="entry name" value="MAJOR FACILITATOR SUPERFAMILY DOMAIN-CONTAINING PROTEIN 1"/>
    <property type="match status" value="1"/>
</dbReference>
<keyword evidence="18" id="KW-1133">Transmembrane helix</keyword>
<comment type="catalytic activity">
    <reaction evidence="1">
        <text>L-lysyl-L-alanine(out) = L-lysyl-L-alanine(in)</text>
        <dbReference type="Rhea" id="RHEA:79399"/>
        <dbReference type="ChEBI" id="CHEBI:229954"/>
    </reaction>
</comment>
<comment type="catalytic activity">
    <reaction evidence="12">
        <text>L-alanyl-L-lysine(out) = L-alanyl-L-lysine(in)</text>
        <dbReference type="Rhea" id="RHEA:79415"/>
        <dbReference type="ChEBI" id="CHEBI:192470"/>
    </reaction>
</comment>
<evidence type="ECO:0000256" key="7">
    <source>
        <dbReference type="ARBA" id="ARBA00044898"/>
    </source>
</evidence>
<dbReference type="Proteomes" id="UP000660262">
    <property type="component" value="Unassembled WGS sequence"/>
</dbReference>
<dbReference type="SUPFAM" id="SSF103473">
    <property type="entry name" value="MFS general substrate transporter"/>
    <property type="match status" value="1"/>
</dbReference>
<evidence type="ECO:0000256" key="15">
    <source>
        <dbReference type="ARBA" id="ARBA00045018"/>
    </source>
</evidence>
<keyword evidence="21" id="KW-1185">Reference proteome</keyword>
<evidence type="ECO:0000256" key="4">
    <source>
        <dbReference type="ARBA" id="ARBA00044884"/>
    </source>
</evidence>
<dbReference type="PANTHER" id="PTHR23512:SF12">
    <property type="entry name" value="TRANSPORTER, PUTATIVE (AFU_ORTHOLOGUE AFUA_4G00260)-RELATED"/>
    <property type="match status" value="1"/>
</dbReference>
<dbReference type="InterPro" id="IPR036259">
    <property type="entry name" value="MFS_trans_sf"/>
</dbReference>
<evidence type="ECO:0000256" key="5">
    <source>
        <dbReference type="ARBA" id="ARBA00044891"/>
    </source>
</evidence>
<organism evidence="20 21">
    <name type="scientific">Pycnococcus provasolii</name>
    <dbReference type="NCBI Taxonomy" id="41880"/>
    <lineage>
        <taxon>Eukaryota</taxon>
        <taxon>Viridiplantae</taxon>
        <taxon>Chlorophyta</taxon>
        <taxon>Pseudoscourfieldiophyceae</taxon>
        <taxon>Pseudoscourfieldiales</taxon>
        <taxon>Pycnococcaceae</taxon>
        <taxon>Pycnococcus</taxon>
    </lineage>
</organism>
<evidence type="ECO:0000256" key="14">
    <source>
        <dbReference type="ARBA" id="ARBA00044985"/>
    </source>
</evidence>
<feature type="transmembrane region" description="Helical" evidence="18">
    <location>
        <begin position="280"/>
        <end position="299"/>
    </location>
</feature>
<evidence type="ECO:0000256" key="3">
    <source>
        <dbReference type="ARBA" id="ARBA00044881"/>
    </source>
</evidence>
<accession>A0A830HQK7</accession>
<dbReference type="Pfam" id="PF07690">
    <property type="entry name" value="MFS_1"/>
    <property type="match status" value="1"/>
</dbReference>
<comment type="catalytic activity">
    <reaction evidence="13">
        <text>L-lysyl-glycine(out) = L-lysyl-glycine(in)</text>
        <dbReference type="Rhea" id="RHEA:79407"/>
        <dbReference type="ChEBI" id="CHEBI:191202"/>
    </reaction>
</comment>
<evidence type="ECO:0000256" key="12">
    <source>
        <dbReference type="ARBA" id="ARBA00044919"/>
    </source>
</evidence>
<feature type="transmembrane region" description="Helical" evidence="18">
    <location>
        <begin position="404"/>
        <end position="430"/>
    </location>
</feature>
<dbReference type="InterPro" id="IPR052187">
    <property type="entry name" value="MFSD1"/>
</dbReference>
<evidence type="ECO:0000313" key="21">
    <source>
        <dbReference type="Proteomes" id="UP000660262"/>
    </source>
</evidence>
<evidence type="ECO:0000256" key="8">
    <source>
        <dbReference type="ARBA" id="ARBA00044899"/>
    </source>
</evidence>
<feature type="transmembrane region" description="Helical" evidence="18">
    <location>
        <begin position="194"/>
        <end position="216"/>
    </location>
</feature>
<evidence type="ECO:0000256" key="2">
    <source>
        <dbReference type="ARBA" id="ARBA00044878"/>
    </source>
</evidence>
<gene>
    <name evidence="20" type="ORF">PPROV_000775000</name>
</gene>
<comment type="catalytic activity">
    <reaction evidence="2">
        <text>L-histidyl-glycine(out) = L-histidyl-glycine(in)</text>
        <dbReference type="Rhea" id="RHEA:79395"/>
        <dbReference type="ChEBI" id="CHEBI:229957"/>
    </reaction>
</comment>
<comment type="function">
    <text evidence="16">Lysosomal dipeptide uniporter that selectively exports lysine, arginine or histidine-containing dipeptides with a net positive charge from the lysosome lumen into the cytosol. Could play a role in a specific type of protein O-glycosylation indirectly regulating macrophages migration and tissue invasion. Also essential for liver homeostasis.</text>
</comment>
<evidence type="ECO:0000256" key="11">
    <source>
        <dbReference type="ARBA" id="ARBA00044912"/>
    </source>
</evidence>
<dbReference type="EMBL" id="BNJQ01000023">
    <property type="protein sequence ID" value="GHP09013.1"/>
    <property type="molecule type" value="Genomic_DNA"/>
</dbReference>
<comment type="catalytic activity">
    <reaction evidence="7">
        <text>L-aspartyl-L-lysine(out) = L-aspartyl-L-lysine(in)</text>
        <dbReference type="Rhea" id="RHEA:79411"/>
        <dbReference type="ChEBI" id="CHEBI:229953"/>
    </reaction>
</comment>
<proteinExistence type="predicted"/>
<comment type="catalytic activity">
    <reaction evidence="11">
        <text>L-histidyl-L-alpha-amino acid(out) = L-histidyl-L-alpha-amino acid(in)</text>
        <dbReference type="Rhea" id="RHEA:79379"/>
        <dbReference type="ChEBI" id="CHEBI:229964"/>
    </reaction>
</comment>
<feature type="transmembrane region" description="Helical" evidence="18">
    <location>
        <begin position="372"/>
        <end position="392"/>
    </location>
</feature>
<sequence length="488" mass="50925">MTTMTMMMGPKQHNLRWVVAWFIACVLLGNHFARDAPGSVERYLTAEPALEKEAHKARVHMSPAQFSATTSAFFVPAIVRPLAAAVATKHVRGGAETVWMVAVVVCLVGHATAAAAYAARSVVGVVTGRMIAGSAYEIVDMLFVGFVAPLYVDDGDSGRWGTASGIINGTTRLGSVAVFACAPAIVDAAGAGGVFYAACAAFIVATGFACATMPAVSAAQAHQDALSNDKRSALDGDDDDDEQEGERLLRIAPANDIDQKAQASTSSSVVEDVRSLSMSWWLFCASGFALYASVVPFWFLGKHLLETRGNVSARNASMLMVVPEGAICLVSMPVGLLVDRWRLSFQARMGIFAGACVALSLAFVSFDVAPHAPIPSVLLLGISYATANALLWASFTDAATSDNLSLAAGILASLLNFGAAAIPGAIALIRASVTSAELADSLALRLLGVCSLSGALFALATASRHRRAVASASEARTRHDDAVNLQEL</sequence>
<feature type="transmembrane region" description="Helical" evidence="18">
    <location>
        <begin position="98"/>
        <end position="119"/>
    </location>
</feature>
<comment type="catalytic activity">
    <reaction evidence="3">
        <text>L-alpha-aminoacyl-L-arginine(out) = L-alpha-aminoacyl-L-arginine(in)</text>
        <dbReference type="Rhea" id="RHEA:79367"/>
        <dbReference type="ChEBI" id="CHEBI:229968"/>
    </reaction>
</comment>
<evidence type="ECO:0000256" key="1">
    <source>
        <dbReference type="ARBA" id="ARBA00044876"/>
    </source>
</evidence>
<evidence type="ECO:0000256" key="18">
    <source>
        <dbReference type="SAM" id="Phobius"/>
    </source>
</evidence>
<evidence type="ECO:0000256" key="10">
    <source>
        <dbReference type="ARBA" id="ARBA00044903"/>
    </source>
</evidence>
<keyword evidence="19" id="KW-0732">Signal</keyword>
<comment type="catalytic activity">
    <reaction evidence="9">
        <text>L-lysyl-L-lysine(out) = L-lysyl-L-lysine(in)</text>
        <dbReference type="Rhea" id="RHEA:79403"/>
        <dbReference type="ChEBI" id="CHEBI:229956"/>
    </reaction>
</comment>